<name>A0A8E2DTJ7_9APHY</name>
<gene>
    <name evidence="2" type="ORF">OBBRIDRAFT_578097</name>
</gene>
<keyword evidence="3" id="KW-1185">Reference proteome</keyword>
<feature type="region of interest" description="Disordered" evidence="1">
    <location>
        <begin position="122"/>
        <end position="151"/>
    </location>
</feature>
<evidence type="ECO:0000313" key="3">
    <source>
        <dbReference type="Proteomes" id="UP000250043"/>
    </source>
</evidence>
<sequence length="151" mass="17182">MTSNVYYHVDDDPGLWKRVTAQEQRVRIRGYNAEAAAAIKACTASGEDYIDTPWGSLDLVSCIMRRLEERLKIPTIYWRLAAEGRILHPGIFTCIHLLFRGRDRVELELVPGNAIEHYLTEHEETASTEKSMPSPESCSTCRHASSIIYRS</sequence>
<protein>
    <submittedName>
        <fullName evidence="2">Uncharacterized protein</fullName>
    </submittedName>
</protein>
<evidence type="ECO:0000256" key="1">
    <source>
        <dbReference type="SAM" id="MobiDB-lite"/>
    </source>
</evidence>
<reference evidence="2 3" key="1">
    <citation type="submission" date="2016-07" db="EMBL/GenBank/DDBJ databases">
        <title>Draft genome of the white-rot fungus Obba rivulosa 3A-2.</title>
        <authorList>
            <consortium name="DOE Joint Genome Institute"/>
            <person name="Miettinen O."/>
            <person name="Riley R."/>
            <person name="Acob R."/>
            <person name="Barry K."/>
            <person name="Cullen D."/>
            <person name="De Vries R."/>
            <person name="Hainaut M."/>
            <person name="Hatakka A."/>
            <person name="Henrissat B."/>
            <person name="Hilden K."/>
            <person name="Kuo R."/>
            <person name="Labutti K."/>
            <person name="Lipzen A."/>
            <person name="Makela M.R."/>
            <person name="Sandor L."/>
            <person name="Spatafora J.W."/>
            <person name="Grigoriev I.V."/>
            <person name="Hibbett D.S."/>
        </authorList>
    </citation>
    <scope>NUCLEOTIDE SEQUENCE [LARGE SCALE GENOMIC DNA]</scope>
    <source>
        <strain evidence="2 3">3A-2</strain>
    </source>
</reference>
<dbReference type="Proteomes" id="UP000250043">
    <property type="component" value="Unassembled WGS sequence"/>
</dbReference>
<feature type="compositionally biased region" description="Polar residues" evidence="1">
    <location>
        <begin position="128"/>
        <end position="143"/>
    </location>
</feature>
<dbReference type="OrthoDB" id="3012326at2759"/>
<dbReference type="EMBL" id="KV722336">
    <property type="protein sequence ID" value="OCH95416.1"/>
    <property type="molecule type" value="Genomic_DNA"/>
</dbReference>
<proteinExistence type="predicted"/>
<accession>A0A8E2DTJ7</accession>
<evidence type="ECO:0000313" key="2">
    <source>
        <dbReference type="EMBL" id="OCH95416.1"/>
    </source>
</evidence>
<organism evidence="2 3">
    <name type="scientific">Obba rivulosa</name>
    <dbReference type="NCBI Taxonomy" id="1052685"/>
    <lineage>
        <taxon>Eukaryota</taxon>
        <taxon>Fungi</taxon>
        <taxon>Dikarya</taxon>
        <taxon>Basidiomycota</taxon>
        <taxon>Agaricomycotina</taxon>
        <taxon>Agaricomycetes</taxon>
        <taxon>Polyporales</taxon>
        <taxon>Gelatoporiaceae</taxon>
        <taxon>Obba</taxon>
    </lineage>
</organism>
<dbReference type="AlphaFoldDB" id="A0A8E2DTJ7"/>